<keyword evidence="4" id="KW-1185">Reference proteome</keyword>
<sequence>MIPLLGHRYMSSGVESIVKGFHRYRFLSADDKRKLLGAHRLKNVPPAKIKDIETSLELDVGPDTTESPSPATASSRINAELRRLASKSHGAIRQATRYRAIGAGTSKYFMGIDPNTPLEPYDITSPLFDESTESETLTSDVQKARAYEDISRMFCVMNPSKDPMSDRFLDVMARAIECNVLRLERPVLCNELADFESSYAMQRSALRNLLVNRCTRNAFEETRVDRFLDRIHFSSQRLDAPMPPECLEPLVAFCGYKSYSFDPLERLGQKLAGLRRLVAAIESGDDAYLQALGTPEEYQVGPDSRYPFRNYYGFKSCIPEDVTGSINMGKVCTAPAVRYQNLQSVAHSLPADPKYRAVVSHAIRVLERSKGWDHASKVKAINRLVNVYNNLAPSRYYDRVLNQAIRYPRPRHALVKTKSRQEVFNRGLTYIGSLTKNHWMKRK</sequence>
<dbReference type="EMBL" id="AAXT01000004">
    <property type="protein sequence ID" value="EDO05902.1"/>
    <property type="molecule type" value="Genomic_DNA"/>
</dbReference>
<reference evidence="3" key="2">
    <citation type="submission" date="2007-08" db="EMBL/GenBank/DDBJ databases">
        <authorList>
            <person name="Nene V."/>
        </authorList>
    </citation>
    <scope>NUCLEOTIDE SEQUENCE</scope>
    <source>
        <strain evidence="3">T2Bo</strain>
    </source>
</reference>
<evidence type="ECO:0000313" key="2">
    <source>
        <dbReference type="EMBL" id="BAN64274.1"/>
    </source>
</evidence>
<dbReference type="VEuPathDB" id="PiroplasmaDB:BBOV_IV003050"/>
<gene>
    <name evidence="2 3" type="ORF">BBOV_IV003050</name>
</gene>
<reference evidence="4" key="5">
    <citation type="journal article" date="2021" name="Int. J. Parasitol.">
        <title>Comparative analysis of gene expression between Babesia bovis blood stages and kinetes allowed by improved genome annotation.</title>
        <authorList>
            <person name="Ueti M.W."/>
            <person name="Johnson W.C."/>
            <person name="Kappmeyer L.S."/>
            <person name="Herndon D.R."/>
            <person name="Mousel M.R."/>
            <person name="Reif K.E."/>
            <person name="Taus N.S."/>
            <person name="Ifeonu O.O."/>
            <person name="Silva J.C."/>
            <person name="Suarez C.E."/>
            <person name="Brayton K.A."/>
        </authorList>
    </citation>
    <scope>NUCLEOTIDE SEQUENCE [LARGE SCALE GENOMIC DNA]</scope>
</reference>
<proteinExistence type="evidence at transcript level"/>
<name>A7AVS6_BABBO</name>
<evidence type="ECO:0000313" key="4">
    <source>
        <dbReference type="Proteomes" id="UP000002173"/>
    </source>
</evidence>
<reference evidence="2" key="3">
    <citation type="journal article" date="2014" name="BMC Genomics">
        <title>The Babesia bovis gene and promoter model: an update from full-length EST analysis.</title>
        <authorList>
            <person name="Yamagishi J."/>
            <person name="Wakaguri H."/>
            <person name="Yokoyama N."/>
            <person name="Yamashita R."/>
            <person name="Suzuki Y."/>
            <person name="Xuan X."/>
            <person name="Igarashi I."/>
        </authorList>
    </citation>
    <scope>NUCLEOTIDE SEQUENCE</scope>
    <source>
        <strain evidence="2">Texas</strain>
    </source>
</reference>
<dbReference type="RefSeq" id="XP_001609470.1">
    <property type="nucleotide sequence ID" value="XM_001609420.1"/>
</dbReference>
<dbReference type="EMBL" id="AK440480">
    <property type="protein sequence ID" value="BAN64274.1"/>
    <property type="molecule type" value="mRNA"/>
</dbReference>
<dbReference type="Proteomes" id="UP000002173">
    <property type="component" value="Unassembled WGS sequence"/>
</dbReference>
<reference evidence="3 4" key="1">
    <citation type="journal article" date="2007" name="PLoS Pathog.">
        <title>Genome sequence of Babesia bovis and comparative analysis of apicomplexan hemoprotozoa.</title>
        <authorList>
            <person name="Brayton K.A."/>
            <person name="Lau A.O.T."/>
            <person name="Herndon D.R."/>
            <person name="Hannick L."/>
            <person name="Kappmeyer L.S."/>
            <person name="Berens S.J."/>
            <person name="Bidwell S.L."/>
            <person name="Brown W.C."/>
            <person name="Crabtree J."/>
            <person name="Fadrosh D."/>
            <person name="Feldblum T."/>
            <person name="Forberger H.A."/>
            <person name="Haas B.J."/>
            <person name="Howell J.M."/>
            <person name="Khouri H."/>
            <person name="Koo H."/>
            <person name="Mann D.J."/>
            <person name="Norimine J."/>
            <person name="Paulsen I.T."/>
            <person name="Radune D."/>
            <person name="Ren Q."/>
            <person name="Smith R.K. Jr."/>
            <person name="Suarez C.E."/>
            <person name="White O."/>
            <person name="Wortman J.R."/>
            <person name="Knowles D.P. Jr."/>
            <person name="McElwain T.F."/>
            <person name="Nene V.M."/>
        </authorList>
    </citation>
    <scope>NUCLEOTIDE SEQUENCE [LARGE SCALE GENOMIC DNA]</scope>
    <source>
        <strain evidence="3">T2Bo</strain>
    </source>
</reference>
<feature type="region of interest" description="Disordered" evidence="1">
    <location>
        <begin position="55"/>
        <end position="75"/>
    </location>
</feature>
<feature type="compositionally biased region" description="Low complexity" evidence="1">
    <location>
        <begin position="64"/>
        <end position="75"/>
    </location>
</feature>
<dbReference type="eggNOG" id="ENOG502SMJE">
    <property type="taxonomic scope" value="Eukaryota"/>
</dbReference>
<evidence type="ECO:0000313" key="3">
    <source>
        <dbReference type="EMBL" id="EDO05902.1"/>
    </source>
</evidence>
<dbReference type="KEGG" id="bbo:BBOV_IV003050"/>
<protein>
    <submittedName>
        <fullName evidence="3">Uncharacterized protein</fullName>
    </submittedName>
</protein>
<dbReference type="GeneID" id="5477689"/>
<accession>A7AVS6</accession>
<organism evidence="3 4">
    <name type="scientific">Babesia bovis</name>
    <dbReference type="NCBI Taxonomy" id="5865"/>
    <lineage>
        <taxon>Eukaryota</taxon>
        <taxon>Sar</taxon>
        <taxon>Alveolata</taxon>
        <taxon>Apicomplexa</taxon>
        <taxon>Aconoidasida</taxon>
        <taxon>Piroplasmida</taxon>
        <taxon>Babesiidae</taxon>
        <taxon>Babesia</taxon>
    </lineage>
</organism>
<dbReference type="OMA" id="NLQCVAH"/>
<evidence type="ECO:0000256" key="1">
    <source>
        <dbReference type="SAM" id="MobiDB-lite"/>
    </source>
</evidence>
<dbReference type="AlphaFoldDB" id="A7AVS6"/>
<reference evidence="4" key="4">
    <citation type="journal article" date="2020" name="Data Brief">
        <title>Transcriptome dataset of Babesia bovis life stages within vertebrate and invertebrate hosts.</title>
        <authorList>
            <person name="Ueti M.W."/>
            <person name="Johnson W.C."/>
            <person name="Kappmeyer L.S."/>
            <person name="Herndon D.R."/>
            <person name="Mousel M.R."/>
            <person name="Reif K.E."/>
            <person name="Taus N.S."/>
            <person name="Ifeonu O.O."/>
            <person name="Silva J.C."/>
            <person name="Suarez C.E."/>
            <person name="Brayton K.A."/>
        </authorList>
    </citation>
    <scope>NUCLEOTIDE SEQUENCE [LARGE SCALE GENOMIC DNA]</scope>
</reference>